<gene>
    <name evidence="1" type="ORF">CLIB1444_01S06744</name>
</gene>
<keyword evidence="2" id="KW-1185">Reference proteome</keyword>
<name>A0ACA9Y0H7_9ASCO</name>
<dbReference type="EMBL" id="CALSDN010000001">
    <property type="protein sequence ID" value="CAH6718439.1"/>
    <property type="molecule type" value="Genomic_DNA"/>
</dbReference>
<proteinExistence type="predicted"/>
<organism evidence="1 2">
    <name type="scientific">[Candida] jaroonii</name>
    <dbReference type="NCBI Taxonomy" id="467808"/>
    <lineage>
        <taxon>Eukaryota</taxon>
        <taxon>Fungi</taxon>
        <taxon>Dikarya</taxon>
        <taxon>Ascomycota</taxon>
        <taxon>Saccharomycotina</taxon>
        <taxon>Pichiomycetes</taxon>
        <taxon>Debaryomycetaceae</taxon>
        <taxon>Yamadazyma</taxon>
    </lineage>
</organism>
<accession>A0ACA9Y0H7</accession>
<dbReference type="Proteomes" id="UP001152531">
    <property type="component" value="Unassembled WGS sequence"/>
</dbReference>
<evidence type="ECO:0000313" key="1">
    <source>
        <dbReference type="EMBL" id="CAH6718439.1"/>
    </source>
</evidence>
<sequence length="696" mass="79156">MIITFDSKKSAKGKSNVNSSSNELSSTTNDSILLKNENKAFKSIRRSRNGCVTCKIRKKKCDEIKPLCSECKRLKKECIWVDHDKMDESKIKEIKKIVEKSESVNKLRKRKKTIVHGNLEDLPNAKRINSPGLSPILNHVKDEFEIFDPLSPDNSSFNNALLSPPFHQIVHNPIESCSRLEAIPHRQTINYNIPNETDAPEVIGEVNANNEKNEQQIAKINSLVAASPNSLSPLDFYNYLRDFGVDFMQDYNIKSPDSPNFNQMFNNLTTPSPNFSLSPLPMKLDDRSLELYNYYVTVLSPHISVAPKSNANDENHYQKVFLPLAHQDDGIMYSVLAWSSFHMGRHASTEEGSRYLEKAIKHFHSLTSNDKNTVIVKLATLMVLLGAEICRGDVVNWTQYMEWGSKLIQSNGGLSNFNRNKQEIWLISDFAYHDVLSSNLTERGAYFKVDEYKEVFNHDLTSGISNPLFGIAKNIYPIIGEISHLAFETNENLKNLVNELNEKNISDSPINEIDGLEDIKETDSDLSNHAKMNSLLISVIEQIKVLDNKIENAKPNKEDLYGLNEEEFEWQITLFETFKLSAKLYLRQSIGKCNPSTLESQVLNNDLIKCLDIVLGSPVESVLVLPVFIAAIHCVTKLQRNQMSRRIDGYIKTYGPWSNTRVKEVITKIWDLNPDGDKAIDWHAILKELGWEINFA</sequence>
<comment type="caution">
    <text evidence="1">The sequence shown here is derived from an EMBL/GenBank/DDBJ whole genome shotgun (WGS) entry which is preliminary data.</text>
</comment>
<reference evidence="1" key="1">
    <citation type="submission" date="2022-06" db="EMBL/GenBank/DDBJ databases">
        <authorList>
            <person name="Legras J.-L."/>
            <person name="Devillers H."/>
            <person name="Grondin C."/>
        </authorList>
    </citation>
    <scope>NUCLEOTIDE SEQUENCE</scope>
    <source>
        <strain evidence="1">CLIB 1444</strain>
    </source>
</reference>
<protein>
    <submittedName>
        <fullName evidence="1">Uncharacterized protein</fullName>
    </submittedName>
</protein>
<evidence type="ECO:0000313" key="2">
    <source>
        <dbReference type="Proteomes" id="UP001152531"/>
    </source>
</evidence>